<dbReference type="Pfam" id="PF26639">
    <property type="entry name" value="Het-6_barrel"/>
    <property type="match status" value="1"/>
</dbReference>
<dbReference type="InterPro" id="IPR052895">
    <property type="entry name" value="HetReg/Transcr_Mod"/>
</dbReference>
<proteinExistence type="predicted"/>
<comment type="caution">
    <text evidence="3">The sequence shown here is derived from an EMBL/GenBank/DDBJ whole genome shotgun (WGS) entry which is preliminary data.</text>
</comment>
<keyword evidence="4" id="KW-1185">Reference proteome</keyword>
<protein>
    <recommendedName>
        <fullName evidence="2">Heterokaryon incompatibility domain-containing protein</fullName>
    </recommendedName>
</protein>
<dbReference type="Pfam" id="PF06985">
    <property type="entry name" value="HET"/>
    <property type="match status" value="1"/>
</dbReference>
<gene>
    <name evidence="3" type="ORF">NW762_010144</name>
</gene>
<feature type="region of interest" description="Disordered" evidence="1">
    <location>
        <begin position="1"/>
        <end position="26"/>
    </location>
</feature>
<dbReference type="InterPro" id="IPR010730">
    <property type="entry name" value="HET"/>
</dbReference>
<dbReference type="AlphaFoldDB" id="A0A9W8RUK0"/>
<evidence type="ECO:0000313" key="3">
    <source>
        <dbReference type="EMBL" id="KAJ4253750.1"/>
    </source>
</evidence>
<reference evidence="3" key="1">
    <citation type="submission" date="2022-09" db="EMBL/GenBank/DDBJ databases">
        <title>Fusarium specimens isolated from Avocado Roots.</title>
        <authorList>
            <person name="Stajich J."/>
            <person name="Roper C."/>
            <person name="Heimlech-Rivalta G."/>
        </authorList>
    </citation>
    <scope>NUCLEOTIDE SEQUENCE</scope>
    <source>
        <strain evidence="3">CF00136</strain>
    </source>
</reference>
<dbReference type="OrthoDB" id="3477286at2759"/>
<organism evidence="3 4">
    <name type="scientific">Fusarium torreyae</name>
    <dbReference type="NCBI Taxonomy" id="1237075"/>
    <lineage>
        <taxon>Eukaryota</taxon>
        <taxon>Fungi</taxon>
        <taxon>Dikarya</taxon>
        <taxon>Ascomycota</taxon>
        <taxon>Pezizomycotina</taxon>
        <taxon>Sordariomycetes</taxon>
        <taxon>Hypocreomycetidae</taxon>
        <taxon>Hypocreales</taxon>
        <taxon>Nectriaceae</taxon>
        <taxon>Fusarium</taxon>
    </lineage>
</organism>
<feature type="domain" description="Heterokaryon incompatibility" evidence="2">
    <location>
        <begin position="79"/>
        <end position="245"/>
    </location>
</feature>
<evidence type="ECO:0000259" key="2">
    <source>
        <dbReference type="Pfam" id="PF06985"/>
    </source>
</evidence>
<evidence type="ECO:0000256" key="1">
    <source>
        <dbReference type="SAM" id="MobiDB-lite"/>
    </source>
</evidence>
<dbReference type="PANTHER" id="PTHR24148:SF73">
    <property type="entry name" value="HET DOMAIN PROTEIN (AFU_ORTHOLOGUE AFUA_8G01020)"/>
    <property type="match status" value="1"/>
</dbReference>
<sequence length="691" mass="78775">MPGGVSNKLSELPGHHHQELDSTPDHGKMFSKIYKSLDNSRQEIRLLTLHQPLDDDPTVSCTLSHVALGPATDSVVPAYEALSYVWGEPDFSAPILLNGKLFSITPSLHHILSALRLRGQSRPLWVDAVCINQSDPEERKQQVALMRKIYSYCKRDIAWLDPMIGKDVKSRDIYMDKKTLADKEGRIKEGMEFMQKIIQKDSETLKTLQDYYRKSDFFLKKSDQLLMRDLFRQPTLWKRLWVMQELSLAPQVTLMCSEAELNWDSLAAFFKDEPYFDAFHTSRSHAQFYYYQFSDIFIPSKLIEDQRRLSSGAIGERSSRLTDVLTRFRAMESTDPRDKIYGLLGLVTENHGIEVDYSKPLNKVYEEVTLSLINMSGELDVLCQSLFERRGGPRALYQIDSEGPQRDKHPSWTVEFDLKPEDSVSVLFAQRNIFNAGPKHCETPCRLVGPTKNILALKGSILGSIGPILQVEEHYNRVEDLMKLYLGEDAFQRSQSQIYAPKIGSSHTSTSETTFRAFWRTLVLDCIAPPRMRRLRKAEIEALDVENRNWVSEGQVHILTYRIDDYEHYSRSAFSYDPGENFDFTEVDNAVHRVSTGRASAGYSTNDFMFATTENGLFLLARPHVQQGDVVAVLDGGKVPMVLRKSESKDDQGGLETYNIVCPTYVHGFMDGEAESGVTEGWLKKQDILIV</sequence>
<dbReference type="Proteomes" id="UP001152049">
    <property type="component" value="Unassembled WGS sequence"/>
</dbReference>
<name>A0A9W8RUK0_9HYPO</name>
<evidence type="ECO:0000313" key="4">
    <source>
        <dbReference type="Proteomes" id="UP001152049"/>
    </source>
</evidence>
<dbReference type="EMBL" id="JAOQAZ010000023">
    <property type="protein sequence ID" value="KAJ4253750.1"/>
    <property type="molecule type" value="Genomic_DNA"/>
</dbReference>
<feature type="compositionally biased region" description="Basic and acidic residues" evidence="1">
    <location>
        <begin position="13"/>
        <end position="26"/>
    </location>
</feature>
<accession>A0A9W8RUK0</accession>
<dbReference type="PANTHER" id="PTHR24148">
    <property type="entry name" value="ANKYRIN REPEAT DOMAIN-CONTAINING PROTEIN 39 HOMOLOG-RELATED"/>
    <property type="match status" value="1"/>
</dbReference>